<evidence type="ECO:0000256" key="1">
    <source>
        <dbReference type="SAM" id="SignalP"/>
    </source>
</evidence>
<sequence>MRYLAVLAAAGLALAAVPTLAQSKSNAVTATAKDPAGIVRLLQQAGHTASLTTDDWGDPKIEMQLAGRSGAILFYDCDETTHDKCRSIQFSVGFDRAKPMPFSMLNDLVRSQRFMAMYLDDEGDPFMQWDIIMDEGIPSAVFLTAVKDFEGRVEYAANVIFAEERGQ</sequence>
<organism evidence="2 3">
    <name type="scientific">Croceibacterium xixiisoli</name>
    <dbReference type="NCBI Taxonomy" id="1476466"/>
    <lineage>
        <taxon>Bacteria</taxon>
        <taxon>Pseudomonadati</taxon>
        <taxon>Pseudomonadota</taxon>
        <taxon>Alphaproteobacteria</taxon>
        <taxon>Sphingomonadales</taxon>
        <taxon>Erythrobacteraceae</taxon>
        <taxon>Croceibacterium</taxon>
    </lineage>
</organism>
<dbReference type="Pfam" id="PF10722">
    <property type="entry name" value="YbjN"/>
    <property type="match status" value="1"/>
</dbReference>
<dbReference type="EMBL" id="WTYJ01000001">
    <property type="protein sequence ID" value="MXO99050.1"/>
    <property type="molecule type" value="Genomic_DNA"/>
</dbReference>
<feature type="chain" id="PRO_5026141376" evidence="1">
    <location>
        <begin position="22"/>
        <end position="167"/>
    </location>
</feature>
<name>A0A6I4TV08_9SPHN</name>
<dbReference type="RefSeq" id="WP_161390630.1">
    <property type="nucleotide sequence ID" value="NZ_JBHSCP010000001.1"/>
</dbReference>
<dbReference type="InterPro" id="IPR019660">
    <property type="entry name" value="Put_sensory_transdc_reg_YbjN"/>
</dbReference>
<dbReference type="CDD" id="cd17511">
    <property type="entry name" value="YbjN_AmyR-like"/>
    <property type="match status" value="1"/>
</dbReference>
<keyword evidence="1" id="KW-0732">Signal</keyword>
<reference evidence="2 3" key="1">
    <citation type="submission" date="2019-12" db="EMBL/GenBank/DDBJ databases">
        <title>Genomic-based taxomic classification of the family Erythrobacteraceae.</title>
        <authorList>
            <person name="Xu L."/>
        </authorList>
    </citation>
    <scope>NUCLEOTIDE SEQUENCE [LARGE SCALE GENOMIC DNA]</scope>
    <source>
        <strain evidence="2 3">S36</strain>
    </source>
</reference>
<feature type="signal peptide" evidence="1">
    <location>
        <begin position="1"/>
        <end position="21"/>
    </location>
</feature>
<protein>
    <submittedName>
        <fullName evidence="2">YbjN domain-containing protein</fullName>
    </submittedName>
</protein>
<comment type="caution">
    <text evidence="2">The sequence shown here is derived from an EMBL/GenBank/DDBJ whole genome shotgun (WGS) entry which is preliminary data.</text>
</comment>
<proteinExistence type="predicted"/>
<evidence type="ECO:0000313" key="2">
    <source>
        <dbReference type="EMBL" id="MXO99050.1"/>
    </source>
</evidence>
<keyword evidence="3" id="KW-1185">Reference proteome</keyword>
<dbReference type="AlphaFoldDB" id="A0A6I4TV08"/>
<dbReference type="OrthoDB" id="33037at2"/>
<evidence type="ECO:0000313" key="3">
    <source>
        <dbReference type="Proteomes" id="UP000469430"/>
    </source>
</evidence>
<accession>A0A6I4TV08</accession>
<dbReference type="Proteomes" id="UP000469430">
    <property type="component" value="Unassembled WGS sequence"/>
</dbReference>
<gene>
    <name evidence="2" type="ORF">GRI97_08625</name>
</gene>